<dbReference type="PANTHER" id="PTHR31338:SF20">
    <property type="entry name" value="BET V I_MAJOR LATEX PROTEIN DOMAIN-CONTAINING PROTEIN"/>
    <property type="match status" value="1"/>
</dbReference>
<dbReference type="SMR" id="A0A067DCI1"/>
<dbReference type="CDD" id="cd07816">
    <property type="entry name" value="Bet_v1-like"/>
    <property type="match status" value="1"/>
</dbReference>
<evidence type="ECO:0000256" key="1">
    <source>
        <dbReference type="ARBA" id="ARBA00038242"/>
    </source>
</evidence>
<proteinExistence type="inferred from homology"/>
<organism evidence="3 4">
    <name type="scientific">Citrus sinensis</name>
    <name type="common">Sweet orange</name>
    <name type="synonym">Citrus aurantium var. sinensis</name>
    <dbReference type="NCBI Taxonomy" id="2711"/>
    <lineage>
        <taxon>Eukaryota</taxon>
        <taxon>Viridiplantae</taxon>
        <taxon>Streptophyta</taxon>
        <taxon>Embryophyta</taxon>
        <taxon>Tracheophyta</taxon>
        <taxon>Spermatophyta</taxon>
        <taxon>Magnoliopsida</taxon>
        <taxon>eudicotyledons</taxon>
        <taxon>Gunneridae</taxon>
        <taxon>Pentapetalae</taxon>
        <taxon>rosids</taxon>
        <taxon>malvids</taxon>
        <taxon>Sapindales</taxon>
        <taxon>Rutaceae</taxon>
        <taxon>Aurantioideae</taxon>
        <taxon>Citrus</taxon>
    </lineage>
</organism>
<accession>A0A067DCI1</accession>
<dbReference type="InterPro" id="IPR023393">
    <property type="entry name" value="START-like_dom_sf"/>
</dbReference>
<comment type="similarity">
    <text evidence="1">Belongs to the MLP family.</text>
</comment>
<dbReference type="SMART" id="SM01037">
    <property type="entry name" value="Bet_v_1"/>
    <property type="match status" value="1"/>
</dbReference>
<name>A0A067DCI1_CITSI</name>
<gene>
    <name evidence="3" type="ORF">CISIN_1g038195mg</name>
</gene>
<dbReference type="Gene3D" id="3.30.530.20">
    <property type="match status" value="1"/>
</dbReference>
<dbReference type="InterPro" id="IPR052006">
    <property type="entry name" value="MLP-like"/>
</dbReference>
<dbReference type="SUPFAM" id="SSF55961">
    <property type="entry name" value="Bet v1-like"/>
    <property type="match status" value="1"/>
</dbReference>
<feature type="domain" description="Bet v I/Major latex protein" evidence="2">
    <location>
        <begin position="1"/>
        <end position="169"/>
    </location>
</feature>
<evidence type="ECO:0000313" key="4">
    <source>
        <dbReference type="Proteomes" id="UP000027120"/>
    </source>
</evidence>
<dbReference type="GO" id="GO:0005829">
    <property type="term" value="C:cytosol"/>
    <property type="evidence" value="ECO:0000318"/>
    <property type="project" value="GO_Central"/>
</dbReference>
<evidence type="ECO:0000259" key="2">
    <source>
        <dbReference type="SMART" id="SM01037"/>
    </source>
</evidence>
<dbReference type="GO" id="GO:0010494">
    <property type="term" value="C:cytoplasmic stress granule"/>
    <property type="evidence" value="ECO:0000318"/>
    <property type="project" value="GO_Central"/>
</dbReference>
<dbReference type="STRING" id="2711.A0A067DCI1"/>
<dbReference type="Pfam" id="PF00407">
    <property type="entry name" value="Bet_v_1"/>
    <property type="match status" value="2"/>
</dbReference>
<dbReference type="InterPro" id="IPR000916">
    <property type="entry name" value="Bet_v_I/MLP"/>
</dbReference>
<reference evidence="3 4" key="1">
    <citation type="submission" date="2014-04" db="EMBL/GenBank/DDBJ databases">
        <authorList>
            <consortium name="International Citrus Genome Consortium"/>
            <person name="Gmitter F."/>
            <person name="Chen C."/>
            <person name="Farmerie W."/>
            <person name="Harkins T."/>
            <person name="Desany B."/>
            <person name="Mohiuddin M."/>
            <person name="Kodira C."/>
            <person name="Borodovsky M."/>
            <person name="Lomsadze A."/>
            <person name="Burns P."/>
            <person name="Jenkins J."/>
            <person name="Prochnik S."/>
            <person name="Shu S."/>
            <person name="Chapman J."/>
            <person name="Pitluck S."/>
            <person name="Schmutz J."/>
            <person name="Rokhsar D."/>
        </authorList>
    </citation>
    <scope>NUCLEOTIDE SEQUENCE</scope>
</reference>
<keyword evidence="4" id="KW-1185">Reference proteome</keyword>
<sequence>METEVEIKSPADKFYNTFSSKAHTVPNMSPGNLHGVEVHEGDWESHGSVKSWTFSAGDFPATRTEEQTQSSHLRGLHYQWSQHFVEKMKEKVELDPENKTVAMVVIEGDLMKHFKSYKVIIKVIPKSEGSLVKWIWEYEKLQEDGPTPSKYVDFVTDLTKNIDAHLLKEEQN</sequence>
<dbReference type="AlphaFoldDB" id="A0A067DCI1"/>
<evidence type="ECO:0000313" key="3">
    <source>
        <dbReference type="EMBL" id="KDO36351.1"/>
    </source>
</evidence>
<dbReference type="Proteomes" id="UP000027120">
    <property type="component" value="Unassembled WGS sequence"/>
</dbReference>
<dbReference type="GO" id="GO:0006952">
    <property type="term" value="P:defense response"/>
    <property type="evidence" value="ECO:0007669"/>
    <property type="project" value="InterPro"/>
</dbReference>
<dbReference type="PANTHER" id="PTHR31338">
    <property type="entry name" value="POLYKETIDE CYCLASE/DEHYDRASE AND LIPID TRANSPORT SUPERFAMILY PROTEIN"/>
    <property type="match status" value="1"/>
</dbReference>
<protein>
    <recommendedName>
        <fullName evidence="2">Bet v I/Major latex protein domain-containing protein</fullName>
    </recommendedName>
</protein>
<dbReference type="EMBL" id="KK794791">
    <property type="protein sequence ID" value="KDO36351.1"/>
    <property type="molecule type" value="Genomic_DNA"/>
</dbReference>